<feature type="transmembrane region" description="Helical" evidence="6">
    <location>
        <begin position="93"/>
        <end position="112"/>
    </location>
</feature>
<evidence type="ECO:0000256" key="2">
    <source>
        <dbReference type="ARBA" id="ARBA00022475"/>
    </source>
</evidence>
<accession>A0A4Q0Y6A3</accession>
<feature type="transmembrane region" description="Helical" evidence="6">
    <location>
        <begin position="243"/>
        <end position="262"/>
    </location>
</feature>
<proteinExistence type="predicted"/>
<evidence type="ECO:0000256" key="6">
    <source>
        <dbReference type="SAM" id="Phobius"/>
    </source>
</evidence>
<dbReference type="EMBL" id="PDKJ01000027">
    <property type="protein sequence ID" value="RXJ65403.1"/>
    <property type="molecule type" value="Genomic_DNA"/>
</dbReference>
<keyword evidence="5 6" id="KW-0472">Membrane</keyword>
<feature type="transmembrane region" description="Helical" evidence="6">
    <location>
        <begin position="268"/>
        <end position="288"/>
    </location>
</feature>
<feature type="domain" description="EamA" evidence="7">
    <location>
        <begin position="150"/>
        <end position="283"/>
    </location>
</feature>
<evidence type="ECO:0000256" key="1">
    <source>
        <dbReference type="ARBA" id="ARBA00004651"/>
    </source>
</evidence>
<reference evidence="8 9" key="1">
    <citation type="submission" date="2017-10" db="EMBL/GenBank/DDBJ databases">
        <title>Genomics of the genus Arcobacter.</title>
        <authorList>
            <person name="Perez-Cataluna A."/>
            <person name="Figueras M.J."/>
        </authorList>
    </citation>
    <scope>NUCLEOTIDE SEQUENCE [LARGE SCALE GENOMIC DNA]</scope>
    <source>
        <strain evidence="8 9">CECT 8993</strain>
    </source>
</reference>
<feature type="transmembrane region" description="Helical" evidence="6">
    <location>
        <begin position="176"/>
        <end position="198"/>
    </location>
</feature>
<evidence type="ECO:0000313" key="8">
    <source>
        <dbReference type="EMBL" id="RXJ65403.1"/>
    </source>
</evidence>
<evidence type="ECO:0000313" key="9">
    <source>
        <dbReference type="Proteomes" id="UP000290172"/>
    </source>
</evidence>
<dbReference type="RefSeq" id="WP_128983669.1">
    <property type="nucleotide sequence ID" value="NZ_PDKJ01000027.1"/>
</dbReference>
<feature type="transmembrane region" description="Helical" evidence="6">
    <location>
        <begin position="210"/>
        <end position="231"/>
    </location>
</feature>
<comment type="caution">
    <text evidence="8">The sequence shown here is derived from an EMBL/GenBank/DDBJ whole genome shotgun (WGS) entry which is preliminary data.</text>
</comment>
<dbReference type="Pfam" id="PF00892">
    <property type="entry name" value="EamA"/>
    <property type="match status" value="2"/>
</dbReference>
<name>A0A4Q0Y6A3_9BACT</name>
<dbReference type="InterPro" id="IPR000620">
    <property type="entry name" value="EamA_dom"/>
</dbReference>
<dbReference type="InterPro" id="IPR037185">
    <property type="entry name" value="EmrE-like"/>
</dbReference>
<gene>
    <name evidence="8" type="ORF">CRV08_15255</name>
</gene>
<evidence type="ECO:0000256" key="5">
    <source>
        <dbReference type="ARBA" id="ARBA00023136"/>
    </source>
</evidence>
<feature type="transmembrane region" description="Helical" evidence="6">
    <location>
        <begin position="32"/>
        <end position="51"/>
    </location>
</feature>
<evidence type="ECO:0000259" key="7">
    <source>
        <dbReference type="Pfam" id="PF00892"/>
    </source>
</evidence>
<dbReference type="PANTHER" id="PTHR32322">
    <property type="entry name" value="INNER MEMBRANE TRANSPORTER"/>
    <property type="match status" value="1"/>
</dbReference>
<dbReference type="PANTHER" id="PTHR32322:SF18">
    <property type="entry name" value="S-ADENOSYLMETHIONINE_S-ADENOSYLHOMOCYSTEINE TRANSPORTER"/>
    <property type="match status" value="1"/>
</dbReference>
<feature type="transmembrane region" description="Helical" evidence="6">
    <location>
        <begin position="149"/>
        <end position="169"/>
    </location>
</feature>
<keyword evidence="2" id="KW-1003">Cell membrane</keyword>
<dbReference type="AlphaFoldDB" id="A0A4Q0Y6A3"/>
<keyword evidence="3 6" id="KW-0812">Transmembrane</keyword>
<dbReference type="SUPFAM" id="SSF103481">
    <property type="entry name" value="Multidrug resistance efflux transporter EmrE"/>
    <property type="match status" value="2"/>
</dbReference>
<keyword evidence="4 6" id="KW-1133">Transmembrane helix</keyword>
<protein>
    <submittedName>
        <fullName evidence="8">EamA family transporter</fullName>
    </submittedName>
</protein>
<evidence type="ECO:0000256" key="4">
    <source>
        <dbReference type="ARBA" id="ARBA00022989"/>
    </source>
</evidence>
<comment type="subcellular location">
    <subcellularLocation>
        <location evidence="1">Cell membrane</location>
        <topology evidence="1">Multi-pass membrane protein</topology>
    </subcellularLocation>
</comment>
<evidence type="ECO:0000256" key="3">
    <source>
        <dbReference type="ARBA" id="ARBA00022692"/>
    </source>
</evidence>
<feature type="transmembrane region" description="Helical" evidence="6">
    <location>
        <begin position="63"/>
        <end position="81"/>
    </location>
</feature>
<feature type="domain" description="EamA" evidence="7">
    <location>
        <begin position="5"/>
        <end position="136"/>
    </location>
</feature>
<dbReference type="InterPro" id="IPR050638">
    <property type="entry name" value="AA-Vitamin_Transporters"/>
</dbReference>
<dbReference type="GO" id="GO:0005886">
    <property type="term" value="C:plasma membrane"/>
    <property type="evidence" value="ECO:0007669"/>
    <property type="project" value="UniProtKB-SubCell"/>
</dbReference>
<sequence>MNYVGFLLLTFAMFIWGSSFIALKIAMIDMQAFSVIFFRMLIASLCFLYFIKDFMKFNFTKRNVKFLILLAFFEPCLYFIFEAKALQLTSVSQAGMITSLLPIIVGVAAGFFLKEKITFRLLLGSFIALLGTVILSSNATASQSAPNPILGNFLEFLAMACGAGYTIVARYLTKEFSALFITAFQVFIGTIFFFPIFIYEFSTNDINFTLNSVLALFYLGVVVTLAGYGLYNYALTKVEASKAAIFIYLIPVFALVLANLILDEKVSLVELLASFIILFGVFVSEFQVKKLKRKRA</sequence>
<organism evidence="8 9">
    <name type="scientific">Halarcobacter ebronensis</name>
    <dbReference type="NCBI Taxonomy" id="1462615"/>
    <lineage>
        <taxon>Bacteria</taxon>
        <taxon>Pseudomonadati</taxon>
        <taxon>Campylobacterota</taxon>
        <taxon>Epsilonproteobacteria</taxon>
        <taxon>Campylobacterales</taxon>
        <taxon>Arcobacteraceae</taxon>
        <taxon>Halarcobacter</taxon>
    </lineage>
</organism>
<dbReference type="Proteomes" id="UP000290172">
    <property type="component" value="Unassembled WGS sequence"/>
</dbReference>
<feature type="transmembrane region" description="Helical" evidence="6">
    <location>
        <begin position="119"/>
        <end position="137"/>
    </location>
</feature>